<dbReference type="AlphaFoldDB" id="A0AAJ6CSX8"/>
<dbReference type="InterPro" id="IPR036188">
    <property type="entry name" value="FAD/NAD-bd_sf"/>
</dbReference>
<evidence type="ECO:0000313" key="5">
    <source>
        <dbReference type="Proteomes" id="UP001321249"/>
    </source>
</evidence>
<reference evidence="3" key="2">
    <citation type="journal article" date="2023" name="Nat. Commun.">
        <title>Cultivation of marine bacteria of the SAR202 clade.</title>
        <authorList>
            <person name="Lim Y."/>
            <person name="Seo J.H."/>
            <person name="Giovannoni S.J."/>
            <person name="Kang I."/>
            <person name="Cho J.C."/>
        </authorList>
    </citation>
    <scope>NUCLEOTIDE SEQUENCE</scope>
    <source>
        <strain evidence="3">JH1073</strain>
    </source>
</reference>
<name>A0AAJ6CSX8_9CHLR</name>
<proteinExistence type="predicted"/>
<dbReference type="Gene3D" id="3.50.50.60">
    <property type="entry name" value="FAD/NAD(P)-binding domain"/>
    <property type="match status" value="1"/>
</dbReference>
<organism evidence="3 4">
    <name type="scientific">Candidatus Lucifugimonas marina</name>
    <dbReference type="NCBI Taxonomy" id="3038979"/>
    <lineage>
        <taxon>Bacteria</taxon>
        <taxon>Bacillati</taxon>
        <taxon>Chloroflexota</taxon>
        <taxon>Dehalococcoidia</taxon>
        <taxon>SAR202 cluster</taxon>
        <taxon>Candidatus Lucifugimonadales</taxon>
        <taxon>Candidatus Lucifugimonadaceae</taxon>
        <taxon>Candidatus Lucifugimonas</taxon>
    </lineage>
</organism>
<keyword evidence="4" id="KW-1185">Reference proteome</keyword>
<sequence length="354" mass="39096">MSLVPKTVAVVGGGIFGVSAALKLAEAGATVTLFDRLPDLLNAASGINQYRLHRGYHYPRSKSTAAECLTTQDSFLSYYDQAVIDDFEHYYCISKRGSLTSAEAFVTFCEELDLEYRTDNQDFIRPDTIELCVRVKESLIDIDLLRALCHRKLAEADVQVLLNTPVNISMLRAFDNIVVAAYAGIDSVLETSALVSPDYQFELCEKPVVRLPASLSHRSVVVLDGPFMCFDPLGRSGNSVMGNVTHAIHTTNVGPKPVYPAHYDDVLNKGLISVPAVSNYELFIESAKEYFPAIAKASYIGSQFTIRTVLPHKEKTDERLTNVTRMDERIISVFAGKLGTSMQAADQLCDMVFE</sequence>
<feature type="domain" description="FAD dependent oxidoreductase" evidence="1">
    <location>
        <begin position="8"/>
        <end position="103"/>
    </location>
</feature>
<dbReference type="Proteomes" id="UP001219901">
    <property type="component" value="Chromosome"/>
</dbReference>
<evidence type="ECO:0000313" key="3">
    <source>
        <dbReference type="EMBL" id="WFG38872.1"/>
    </source>
</evidence>
<accession>A0AAJ6CSX8</accession>
<evidence type="ECO:0000313" key="4">
    <source>
        <dbReference type="Proteomes" id="UP001219901"/>
    </source>
</evidence>
<dbReference type="EMBL" id="CP046147">
    <property type="protein sequence ID" value="WFG38872.1"/>
    <property type="molecule type" value="Genomic_DNA"/>
</dbReference>
<dbReference type="InterPro" id="IPR006076">
    <property type="entry name" value="FAD-dep_OxRdtase"/>
</dbReference>
<dbReference type="EMBL" id="WMBE01000001">
    <property type="protein sequence ID" value="MDG0866414.1"/>
    <property type="molecule type" value="Genomic_DNA"/>
</dbReference>
<reference evidence="4" key="3">
    <citation type="submission" date="2023-06" db="EMBL/GenBank/DDBJ databases">
        <title>Pangenomics reveal diversification of enzyme families and niche specialization in globally abundant SAR202 bacteria.</title>
        <authorList>
            <person name="Saw J.H.W."/>
        </authorList>
    </citation>
    <scope>NUCLEOTIDE SEQUENCE [LARGE SCALE GENOMIC DNA]</scope>
    <source>
        <strain evidence="4">JH1073</strain>
    </source>
</reference>
<evidence type="ECO:0000313" key="2">
    <source>
        <dbReference type="EMBL" id="MDG0866414.1"/>
    </source>
</evidence>
<dbReference type="SUPFAM" id="SSF51905">
    <property type="entry name" value="FAD/NAD(P)-binding domain"/>
    <property type="match status" value="1"/>
</dbReference>
<gene>
    <name evidence="2" type="ORF">GKO46_04925</name>
    <name evidence="3" type="ORF">GKO48_04335</name>
</gene>
<dbReference type="Proteomes" id="UP001321249">
    <property type="component" value="Unassembled WGS sequence"/>
</dbReference>
<dbReference type="Pfam" id="PF01266">
    <property type="entry name" value="DAO"/>
    <property type="match status" value="1"/>
</dbReference>
<evidence type="ECO:0000259" key="1">
    <source>
        <dbReference type="Pfam" id="PF01266"/>
    </source>
</evidence>
<protein>
    <submittedName>
        <fullName evidence="3">FAD-dependent oxidoreductase</fullName>
    </submittedName>
</protein>
<reference evidence="4 5" key="1">
    <citation type="submission" date="2019-11" db="EMBL/GenBank/DDBJ databases">
        <authorList>
            <person name="Cho J.-C."/>
        </authorList>
    </citation>
    <scope>NUCLEOTIDE SEQUENCE [LARGE SCALE GENOMIC DNA]</scope>
    <source>
        <strain evidence="3 4">JH1073</strain>
        <strain evidence="2 5">JH702</strain>
    </source>
</reference>